<proteinExistence type="predicted"/>
<evidence type="ECO:0000313" key="2">
    <source>
        <dbReference type="Proteomes" id="UP000632454"/>
    </source>
</evidence>
<name>A0ABQ1V5Z1_9NOCA</name>
<protein>
    <submittedName>
        <fullName evidence="1">Uncharacterized protein</fullName>
    </submittedName>
</protein>
<dbReference type="Proteomes" id="UP000632454">
    <property type="component" value="Unassembled WGS sequence"/>
</dbReference>
<reference evidence="2" key="1">
    <citation type="journal article" date="2019" name="Int. J. Syst. Evol. Microbiol.">
        <title>The Global Catalogue of Microorganisms (GCM) 10K type strain sequencing project: providing services to taxonomists for standard genome sequencing and annotation.</title>
        <authorList>
            <consortium name="The Broad Institute Genomics Platform"/>
            <consortium name="The Broad Institute Genome Sequencing Center for Infectious Disease"/>
            <person name="Wu L."/>
            <person name="Ma J."/>
        </authorList>
    </citation>
    <scope>NUCLEOTIDE SEQUENCE [LARGE SCALE GENOMIC DNA]</scope>
    <source>
        <strain evidence="2">CCM 7855</strain>
    </source>
</reference>
<gene>
    <name evidence="1" type="ORF">GCM10007298_38500</name>
</gene>
<comment type="caution">
    <text evidence="1">The sequence shown here is derived from an EMBL/GenBank/DDBJ whole genome shotgun (WGS) entry which is preliminary data.</text>
</comment>
<organism evidence="1 2">
    <name type="scientific">Williamsia phyllosphaerae</name>
    <dbReference type="NCBI Taxonomy" id="885042"/>
    <lineage>
        <taxon>Bacteria</taxon>
        <taxon>Bacillati</taxon>
        <taxon>Actinomycetota</taxon>
        <taxon>Actinomycetes</taxon>
        <taxon>Mycobacteriales</taxon>
        <taxon>Nocardiaceae</taxon>
        <taxon>Williamsia</taxon>
    </lineage>
</organism>
<accession>A0ABQ1V5Z1</accession>
<sequence length="60" mass="6798">MHVVVGVIAGDEQWHEFKSEHATWMTEPSGVLNIFRKPNDQWASYAPGEWKAVRDASGQD</sequence>
<dbReference type="EMBL" id="BMCS01000003">
    <property type="protein sequence ID" value="GGF39098.1"/>
    <property type="molecule type" value="Genomic_DNA"/>
</dbReference>
<evidence type="ECO:0000313" key="1">
    <source>
        <dbReference type="EMBL" id="GGF39098.1"/>
    </source>
</evidence>
<keyword evidence="2" id="KW-1185">Reference proteome</keyword>